<sequence>MDEDTRQARAAERVTSASQAGQGLRLSGSPNKRGAANDRAASDRHERTQVPSHTEDHTPLAPTALERSAQPPARKKSRRSRLAHPRPRRARKIPRNHMRIPWEEVLDDRDVLAVSASIDDKSSIICRAGLLVLSGGAGGWRVRDCMNEIARVLGVTCRVDVGLTTIECTCFGQDREIFSEGVSLTTAGVNTERLWLMEDLVRRIKAQGREFTVGEFHRLLDDIDQRGHLYNTWQVALASAFACGAFVFLLGGGPIEMACAFAGAGIGNFVRRAMTNRRLTFFAGVGASVAAACLTYLAMLAGISLVIPGAMDHEAGYIGAMLFVIPGFPLITSGLDLAKIDMRSGIERLCHAGSIIVFATLVAWLVASMVSLSPDDFEPLGLSFPVLTTLRVAASFIGVLGFSIMFNSPLKMAIAAGSIGMIANALRLSLVDVVSMPPEAAAFVGALTAGLLASAVGLRYGFPRISITVPSIVIMVPGLYMYRAVFCMGNFQTLPAMEWVLRALMIVLFLPMGLGVARALTDPAWRQSL</sequence>
<dbReference type="EMBL" id="JAIMFO010000004">
    <property type="protein sequence ID" value="MBY4797074.1"/>
    <property type="molecule type" value="Genomic_DNA"/>
</dbReference>
<evidence type="ECO:0000256" key="2">
    <source>
        <dbReference type="ARBA" id="ARBA00022475"/>
    </source>
</evidence>
<proteinExistence type="inferred from homology"/>
<dbReference type="RefSeq" id="WP_222198790.1">
    <property type="nucleotide sequence ID" value="NZ_JAIMFO010000004.1"/>
</dbReference>
<accession>A0ABS7MIA2</accession>
<keyword evidence="3 8" id="KW-0812">Transmembrane</keyword>
<evidence type="ECO:0000256" key="6">
    <source>
        <dbReference type="ARBA" id="ARBA00034125"/>
    </source>
</evidence>
<keyword evidence="4 8" id="KW-1133">Transmembrane helix</keyword>
<feature type="compositionally biased region" description="Basic and acidic residues" evidence="7">
    <location>
        <begin position="1"/>
        <end position="12"/>
    </location>
</feature>
<keyword evidence="12" id="KW-1185">Reference proteome</keyword>
<comment type="caution">
    <text evidence="11">The sequence shown here is derived from an EMBL/GenBank/DDBJ whole genome shotgun (WGS) entry which is preliminary data.</text>
</comment>
<feature type="compositionally biased region" description="Basic and acidic residues" evidence="7">
    <location>
        <begin position="40"/>
        <end position="58"/>
    </location>
</feature>
<dbReference type="InterPro" id="IPR024528">
    <property type="entry name" value="ThrE_2"/>
</dbReference>
<dbReference type="Proteomes" id="UP000700908">
    <property type="component" value="Unassembled WGS sequence"/>
</dbReference>
<protein>
    <submittedName>
        <fullName evidence="11">Threonine/serine exporter family protein</fullName>
    </submittedName>
</protein>
<evidence type="ECO:0000259" key="9">
    <source>
        <dbReference type="Pfam" id="PF06738"/>
    </source>
</evidence>
<evidence type="ECO:0000256" key="8">
    <source>
        <dbReference type="SAM" id="Phobius"/>
    </source>
</evidence>
<name>A0ABS7MIA2_9ACTN</name>
<feature type="transmembrane region" description="Helical" evidence="8">
    <location>
        <begin position="382"/>
        <end position="406"/>
    </location>
</feature>
<feature type="domain" description="Threonine/Serine exporter ThrE" evidence="10">
    <location>
        <begin position="392"/>
        <end position="517"/>
    </location>
</feature>
<evidence type="ECO:0000256" key="3">
    <source>
        <dbReference type="ARBA" id="ARBA00022692"/>
    </source>
</evidence>
<keyword evidence="2" id="KW-1003">Cell membrane</keyword>
<feature type="transmembrane region" description="Helical" evidence="8">
    <location>
        <begin position="413"/>
        <end position="434"/>
    </location>
</feature>
<feature type="domain" description="Threonine/serine exporter-like N-terminal" evidence="9">
    <location>
        <begin position="124"/>
        <end position="368"/>
    </location>
</feature>
<dbReference type="PANTHER" id="PTHR34390">
    <property type="entry name" value="UPF0442 PROTEIN YJJB-RELATED"/>
    <property type="match status" value="1"/>
</dbReference>
<feature type="compositionally biased region" description="Basic residues" evidence="7">
    <location>
        <begin position="73"/>
        <end position="94"/>
    </location>
</feature>
<feature type="transmembrane region" description="Helical" evidence="8">
    <location>
        <begin position="349"/>
        <end position="370"/>
    </location>
</feature>
<feature type="transmembrane region" description="Helical" evidence="8">
    <location>
        <begin position="315"/>
        <end position="337"/>
    </location>
</feature>
<comment type="similarity">
    <text evidence="6">Belongs to the ThrE exporter (TC 2.A.79) family.</text>
</comment>
<reference evidence="11 12" key="1">
    <citation type="submission" date="2021-08" db="EMBL/GenBank/DDBJ databases">
        <title>Collinsella faecalis sp. nov. isolated from swine faeces.</title>
        <authorList>
            <person name="Oh B.S."/>
            <person name="Lee J.H."/>
        </authorList>
    </citation>
    <scope>NUCLEOTIDE SEQUENCE [LARGE SCALE GENOMIC DNA]</scope>
    <source>
        <strain evidence="11 12">AGMB00827</strain>
    </source>
</reference>
<dbReference type="InterPro" id="IPR050539">
    <property type="entry name" value="ThrE_Dicarb/AminoAcid_Exp"/>
</dbReference>
<gene>
    <name evidence="11" type="ORF">K6V98_01680</name>
</gene>
<feature type="transmembrane region" description="Helical" evidence="8">
    <location>
        <begin position="472"/>
        <end position="493"/>
    </location>
</feature>
<organism evidence="11 12">
    <name type="scientific">Collinsella ureilytica</name>
    <dbReference type="NCBI Taxonomy" id="2869515"/>
    <lineage>
        <taxon>Bacteria</taxon>
        <taxon>Bacillati</taxon>
        <taxon>Actinomycetota</taxon>
        <taxon>Coriobacteriia</taxon>
        <taxon>Coriobacteriales</taxon>
        <taxon>Coriobacteriaceae</taxon>
        <taxon>Collinsella</taxon>
    </lineage>
</organism>
<dbReference type="Pfam" id="PF06738">
    <property type="entry name" value="ThrE"/>
    <property type="match status" value="1"/>
</dbReference>
<evidence type="ECO:0000256" key="5">
    <source>
        <dbReference type="ARBA" id="ARBA00023136"/>
    </source>
</evidence>
<dbReference type="PANTHER" id="PTHR34390:SF2">
    <property type="entry name" value="SUCCINATE TRANSPORTER SUBUNIT YJJP-RELATED"/>
    <property type="match status" value="1"/>
</dbReference>
<evidence type="ECO:0000313" key="11">
    <source>
        <dbReference type="EMBL" id="MBY4797074.1"/>
    </source>
</evidence>
<feature type="transmembrane region" description="Helical" evidence="8">
    <location>
        <begin position="499"/>
        <end position="520"/>
    </location>
</feature>
<evidence type="ECO:0000256" key="7">
    <source>
        <dbReference type="SAM" id="MobiDB-lite"/>
    </source>
</evidence>
<evidence type="ECO:0000256" key="4">
    <source>
        <dbReference type="ARBA" id="ARBA00022989"/>
    </source>
</evidence>
<keyword evidence="5 8" id="KW-0472">Membrane</keyword>
<feature type="transmembrane region" description="Helical" evidence="8">
    <location>
        <begin position="440"/>
        <end position="460"/>
    </location>
</feature>
<comment type="subcellular location">
    <subcellularLocation>
        <location evidence="1">Cell membrane</location>
        <topology evidence="1">Multi-pass membrane protein</topology>
    </subcellularLocation>
</comment>
<feature type="transmembrane region" description="Helical" evidence="8">
    <location>
        <begin position="279"/>
        <end position="303"/>
    </location>
</feature>
<dbReference type="InterPro" id="IPR010619">
    <property type="entry name" value="ThrE-like_N"/>
</dbReference>
<feature type="region of interest" description="Disordered" evidence="7">
    <location>
        <begin position="1"/>
        <end position="94"/>
    </location>
</feature>
<dbReference type="Pfam" id="PF12821">
    <property type="entry name" value="ThrE_2"/>
    <property type="match status" value="1"/>
</dbReference>
<evidence type="ECO:0000259" key="10">
    <source>
        <dbReference type="Pfam" id="PF12821"/>
    </source>
</evidence>
<evidence type="ECO:0000256" key="1">
    <source>
        <dbReference type="ARBA" id="ARBA00004651"/>
    </source>
</evidence>
<evidence type="ECO:0000313" key="12">
    <source>
        <dbReference type="Proteomes" id="UP000700908"/>
    </source>
</evidence>
<feature type="transmembrane region" description="Helical" evidence="8">
    <location>
        <begin position="245"/>
        <end position="267"/>
    </location>
</feature>